<comment type="caution">
    <text evidence="1">The sequence shown here is derived from an EMBL/GenBank/DDBJ whole genome shotgun (WGS) entry which is preliminary data.</text>
</comment>
<proteinExistence type="predicted"/>
<evidence type="ECO:0000313" key="2">
    <source>
        <dbReference type="Proteomes" id="UP000324222"/>
    </source>
</evidence>
<evidence type="ECO:0000313" key="1">
    <source>
        <dbReference type="EMBL" id="MPC70497.1"/>
    </source>
</evidence>
<reference evidence="1 2" key="1">
    <citation type="submission" date="2019-05" db="EMBL/GenBank/DDBJ databases">
        <title>Another draft genome of Portunus trituberculatus and its Hox gene families provides insights of decapod evolution.</title>
        <authorList>
            <person name="Jeong J.-H."/>
            <person name="Song I."/>
            <person name="Kim S."/>
            <person name="Choi T."/>
            <person name="Kim D."/>
            <person name="Ryu S."/>
            <person name="Kim W."/>
        </authorList>
    </citation>
    <scope>NUCLEOTIDE SEQUENCE [LARGE SCALE GENOMIC DNA]</scope>
    <source>
        <tissue evidence="1">Muscle</tissue>
    </source>
</reference>
<sequence length="76" mass="8719">MLRYTDTVTSAMTHRGLGVQWECDERTTPSQCLLRYGMVVCLPLITCRTSVSSRSLCPFCRQRPARGHQRLPFIDD</sequence>
<protein>
    <submittedName>
        <fullName evidence="1">Uncharacterized protein</fullName>
    </submittedName>
</protein>
<gene>
    <name evidence="1" type="ORF">E2C01_064747</name>
</gene>
<dbReference type="AlphaFoldDB" id="A0A5B7HMQ1"/>
<accession>A0A5B7HMQ1</accession>
<name>A0A5B7HMQ1_PORTR</name>
<dbReference type="Proteomes" id="UP000324222">
    <property type="component" value="Unassembled WGS sequence"/>
</dbReference>
<organism evidence="1 2">
    <name type="scientific">Portunus trituberculatus</name>
    <name type="common">Swimming crab</name>
    <name type="synonym">Neptunus trituberculatus</name>
    <dbReference type="NCBI Taxonomy" id="210409"/>
    <lineage>
        <taxon>Eukaryota</taxon>
        <taxon>Metazoa</taxon>
        <taxon>Ecdysozoa</taxon>
        <taxon>Arthropoda</taxon>
        <taxon>Crustacea</taxon>
        <taxon>Multicrustacea</taxon>
        <taxon>Malacostraca</taxon>
        <taxon>Eumalacostraca</taxon>
        <taxon>Eucarida</taxon>
        <taxon>Decapoda</taxon>
        <taxon>Pleocyemata</taxon>
        <taxon>Brachyura</taxon>
        <taxon>Eubrachyura</taxon>
        <taxon>Portunoidea</taxon>
        <taxon>Portunidae</taxon>
        <taxon>Portuninae</taxon>
        <taxon>Portunus</taxon>
    </lineage>
</organism>
<dbReference type="EMBL" id="VSRR010031229">
    <property type="protein sequence ID" value="MPC70497.1"/>
    <property type="molecule type" value="Genomic_DNA"/>
</dbReference>
<keyword evidence="2" id="KW-1185">Reference proteome</keyword>